<keyword evidence="6" id="KW-0408">Iron</keyword>
<keyword evidence="8" id="KW-1185">Reference proteome</keyword>
<dbReference type="GO" id="GO:0046872">
    <property type="term" value="F:metal ion binding"/>
    <property type="evidence" value="ECO:0007669"/>
    <property type="project" value="UniProtKB-KW"/>
</dbReference>
<gene>
    <name evidence="7" type="ORF">B0T19DRAFT_404972</name>
</gene>
<comment type="cofactor">
    <cofactor evidence="1">
        <name>Fe cation</name>
        <dbReference type="ChEBI" id="CHEBI:24875"/>
    </cofactor>
</comment>
<dbReference type="GO" id="GO:0051213">
    <property type="term" value="F:dioxygenase activity"/>
    <property type="evidence" value="ECO:0007669"/>
    <property type="project" value="UniProtKB-KW"/>
</dbReference>
<reference evidence="7" key="1">
    <citation type="journal article" date="2023" name="Mol. Phylogenet. Evol.">
        <title>Genome-scale phylogeny and comparative genomics of the fungal order Sordariales.</title>
        <authorList>
            <person name="Hensen N."/>
            <person name="Bonometti L."/>
            <person name="Westerberg I."/>
            <person name="Brannstrom I.O."/>
            <person name="Guillou S."/>
            <person name="Cros-Aarteil S."/>
            <person name="Calhoun S."/>
            <person name="Haridas S."/>
            <person name="Kuo A."/>
            <person name="Mondo S."/>
            <person name="Pangilinan J."/>
            <person name="Riley R."/>
            <person name="LaButti K."/>
            <person name="Andreopoulos B."/>
            <person name="Lipzen A."/>
            <person name="Chen C."/>
            <person name="Yan M."/>
            <person name="Daum C."/>
            <person name="Ng V."/>
            <person name="Clum A."/>
            <person name="Steindorff A."/>
            <person name="Ohm R.A."/>
            <person name="Martin F."/>
            <person name="Silar P."/>
            <person name="Natvig D.O."/>
            <person name="Lalanne C."/>
            <person name="Gautier V."/>
            <person name="Ament-Velasquez S.L."/>
            <person name="Kruys A."/>
            <person name="Hutchinson M.I."/>
            <person name="Powell A.J."/>
            <person name="Barry K."/>
            <person name="Miller A.N."/>
            <person name="Grigoriev I.V."/>
            <person name="Debuchy R."/>
            <person name="Gladieux P."/>
            <person name="Hiltunen Thoren M."/>
            <person name="Johannesson H."/>
        </authorList>
    </citation>
    <scope>NUCLEOTIDE SEQUENCE</scope>
    <source>
        <strain evidence="7">SMH4131-1</strain>
    </source>
</reference>
<dbReference type="AlphaFoldDB" id="A0AAE0I2H3"/>
<evidence type="ECO:0000256" key="2">
    <source>
        <dbReference type="ARBA" id="ARBA00005830"/>
    </source>
</evidence>
<dbReference type="InterPro" id="IPR008775">
    <property type="entry name" value="Phytyl_CoA_dOase-like"/>
</dbReference>
<dbReference type="EMBL" id="JAUEPO010000007">
    <property type="protein sequence ID" value="KAK3317265.1"/>
    <property type="molecule type" value="Genomic_DNA"/>
</dbReference>
<organism evidence="7 8">
    <name type="scientific">Cercophora scortea</name>
    <dbReference type="NCBI Taxonomy" id="314031"/>
    <lineage>
        <taxon>Eukaryota</taxon>
        <taxon>Fungi</taxon>
        <taxon>Dikarya</taxon>
        <taxon>Ascomycota</taxon>
        <taxon>Pezizomycotina</taxon>
        <taxon>Sordariomycetes</taxon>
        <taxon>Sordariomycetidae</taxon>
        <taxon>Sordariales</taxon>
        <taxon>Lasiosphaeriaceae</taxon>
        <taxon>Cercophora</taxon>
    </lineage>
</organism>
<evidence type="ECO:0000256" key="6">
    <source>
        <dbReference type="ARBA" id="ARBA00023004"/>
    </source>
</evidence>
<proteinExistence type="inferred from homology"/>
<dbReference type="Pfam" id="PF05721">
    <property type="entry name" value="PhyH"/>
    <property type="match status" value="1"/>
</dbReference>
<comment type="similarity">
    <text evidence="2">Belongs to the PhyH family.</text>
</comment>
<dbReference type="Proteomes" id="UP001286456">
    <property type="component" value="Unassembled WGS sequence"/>
</dbReference>
<keyword evidence="3" id="KW-0479">Metal-binding</keyword>
<name>A0AAE0I2H3_9PEZI</name>
<evidence type="ECO:0000313" key="8">
    <source>
        <dbReference type="Proteomes" id="UP001286456"/>
    </source>
</evidence>
<evidence type="ECO:0000256" key="5">
    <source>
        <dbReference type="ARBA" id="ARBA00023002"/>
    </source>
</evidence>
<dbReference type="PANTHER" id="PTHR20883">
    <property type="entry name" value="PHYTANOYL-COA DIOXYGENASE DOMAIN CONTAINING 1"/>
    <property type="match status" value="1"/>
</dbReference>
<protein>
    <submittedName>
        <fullName evidence="7">Toxin biosynthesis protein</fullName>
    </submittedName>
</protein>
<dbReference type="PANTHER" id="PTHR20883:SF19">
    <property type="entry name" value="MULTIFUNCTIONAL DIOXYGENASE AUSE"/>
    <property type="match status" value="1"/>
</dbReference>
<comment type="caution">
    <text evidence="7">The sequence shown here is derived from an EMBL/GenBank/DDBJ whole genome shotgun (WGS) entry which is preliminary data.</text>
</comment>
<dbReference type="Gene3D" id="2.60.120.620">
    <property type="entry name" value="q2cbj1_9rhob like domain"/>
    <property type="match status" value="1"/>
</dbReference>
<sequence>MWRIPTDVPQTALPNGLTELPSLPPSTPLSTIFHHWSHSGAVILKGILTPSQADQINLELLPRLSSIQRGSLVPHPDLAAFHGPQTKRASDLISHSPTFRSTILDNDLIHSVCSRAFSTSTSDDDNDPQPGSYWLSTASTLHASGPQASQVLHRDLTSYPPYAYLGPSGPEAQINFIFALSDFRAENGATRIIPGSNKWDFTQRGNPSQTIAAEMDKGDCLLLNGKVIHGMGANLTTDERKCIQLTVVASFLTPAEAHPFVLDLDTVKTLSKRAQRFVGFRSQYPRGSPGLWTKDYNELALHLGLDDLQGAMEALQEVIAQPKQWDTIDHGDGEVEAKKEEEKE</sequence>
<evidence type="ECO:0000313" key="7">
    <source>
        <dbReference type="EMBL" id="KAK3317265.1"/>
    </source>
</evidence>
<accession>A0AAE0I2H3</accession>
<dbReference type="SUPFAM" id="SSF51197">
    <property type="entry name" value="Clavaminate synthase-like"/>
    <property type="match status" value="1"/>
</dbReference>
<evidence type="ECO:0000256" key="4">
    <source>
        <dbReference type="ARBA" id="ARBA00022964"/>
    </source>
</evidence>
<reference evidence="7" key="2">
    <citation type="submission" date="2023-06" db="EMBL/GenBank/DDBJ databases">
        <authorList>
            <consortium name="Lawrence Berkeley National Laboratory"/>
            <person name="Haridas S."/>
            <person name="Hensen N."/>
            <person name="Bonometti L."/>
            <person name="Westerberg I."/>
            <person name="Brannstrom I.O."/>
            <person name="Guillou S."/>
            <person name="Cros-Aarteil S."/>
            <person name="Calhoun S."/>
            <person name="Kuo A."/>
            <person name="Mondo S."/>
            <person name="Pangilinan J."/>
            <person name="Riley R."/>
            <person name="Labutti K."/>
            <person name="Andreopoulos B."/>
            <person name="Lipzen A."/>
            <person name="Chen C."/>
            <person name="Yanf M."/>
            <person name="Daum C."/>
            <person name="Ng V."/>
            <person name="Clum A."/>
            <person name="Steindorff A."/>
            <person name="Ohm R."/>
            <person name="Martin F."/>
            <person name="Silar P."/>
            <person name="Natvig D."/>
            <person name="Lalanne C."/>
            <person name="Gautier V."/>
            <person name="Ament-Velasquez S.L."/>
            <person name="Kruys A."/>
            <person name="Hutchinson M.I."/>
            <person name="Powell A.J."/>
            <person name="Barry K."/>
            <person name="Miller A.N."/>
            <person name="Grigoriev I.V."/>
            <person name="Debuchy R."/>
            <person name="Gladieux P."/>
            <person name="Thoren M.H."/>
            <person name="Johannesson H."/>
        </authorList>
    </citation>
    <scope>NUCLEOTIDE SEQUENCE</scope>
    <source>
        <strain evidence="7">SMH4131-1</strain>
    </source>
</reference>
<keyword evidence="5" id="KW-0560">Oxidoreductase</keyword>
<keyword evidence="4" id="KW-0223">Dioxygenase</keyword>
<evidence type="ECO:0000256" key="3">
    <source>
        <dbReference type="ARBA" id="ARBA00022723"/>
    </source>
</evidence>
<evidence type="ECO:0000256" key="1">
    <source>
        <dbReference type="ARBA" id="ARBA00001962"/>
    </source>
</evidence>